<proteinExistence type="predicted"/>
<dbReference type="SUPFAM" id="SSF56954">
    <property type="entry name" value="Outer membrane efflux proteins (OEP)"/>
    <property type="match status" value="1"/>
</dbReference>
<protein>
    <submittedName>
        <fullName evidence="1">Multidrug efflux system lipoprotein</fullName>
    </submittedName>
</protein>
<name>A0A158FI62_9BURK</name>
<dbReference type="PANTHER" id="PTHR30203">
    <property type="entry name" value="OUTER MEMBRANE CATION EFFLUX PROTEIN"/>
    <property type="match status" value="1"/>
</dbReference>
<dbReference type="AlphaFoldDB" id="A0A158FI62"/>
<organism evidence="1 2">
    <name type="scientific">Caballeronia udeis</name>
    <dbReference type="NCBI Taxonomy" id="1232866"/>
    <lineage>
        <taxon>Bacteria</taxon>
        <taxon>Pseudomonadati</taxon>
        <taxon>Pseudomonadota</taxon>
        <taxon>Betaproteobacteria</taxon>
        <taxon>Burkholderiales</taxon>
        <taxon>Burkholderiaceae</taxon>
        <taxon>Caballeronia</taxon>
    </lineage>
</organism>
<dbReference type="InterPro" id="IPR010131">
    <property type="entry name" value="MdtP/NodT-like"/>
</dbReference>
<keyword evidence="1" id="KW-0449">Lipoprotein</keyword>
<dbReference type="Proteomes" id="UP000054683">
    <property type="component" value="Unassembled WGS sequence"/>
</dbReference>
<evidence type="ECO:0000313" key="2">
    <source>
        <dbReference type="Proteomes" id="UP000054683"/>
    </source>
</evidence>
<dbReference type="PANTHER" id="PTHR30203:SF33">
    <property type="entry name" value="BLR4455 PROTEIN"/>
    <property type="match status" value="1"/>
</dbReference>
<accession>A0A158FI62</accession>
<reference evidence="1 2" key="1">
    <citation type="submission" date="2016-01" db="EMBL/GenBank/DDBJ databases">
        <authorList>
            <person name="Oliw E.H."/>
        </authorList>
    </citation>
    <scope>NUCLEOTIDE SEQUENCE [LARGE SCALE GENOMIC DNA]</scope>
    <source>
        <strain evidence="1">LMG 27134</strain>
    </source>
</reference>
<dbReference type="EMBL" id="FCOK02000005">
    <property type="protein sequence ID" value="SAL19303.1"/>
    <property type="molecule type" value="Genomic_DNA"/>
</dbReference>
<dbReference type="Gene3D" id="1.20.1600.10">
    <property type="entry name" value="Outer membrane efflux proteins (OEP)"/>
    <property type="match status" value="1"/>
</dbReference>
<gene>
    <name evidence="1" type="ORF">AWB69_01180</name>
</gene>
<sequence>MNMTNTYLSNRGWGLSALLLLALAGCSLAPVYEKPDVNAPAAFKETRVQSSAADAGTWKTAQPSDHIARGQWWIIFDDATLNDLEQQALNANQDLKAAVARVK</sequence>
<evidence type="ECO:0000313" key="1">
    <source>
        <dbReference type="EMBL" id="SAL19303.1"/>
    </source>
</evidence>